<dbReference type="RefSeq" id="WP_119149550.1">
    <property type="nucleotide sequence ID" value="NZ_JBHSOV010000005.1"/>
</dbReference>
<organism evidence="1 2">
    <name type="scientific">Cohnella faecalis</name>
    <dbReference type="NCBI Taxonomy" id="2315694"/>
    <lineage>
        <taxon>Bacteria</taxon>
        <taxon>Bacillati</taxon>
        <taxon>Bacillota</taxon>
        <taxon>Bacilli</taxon>
        <taxon>Bacillales</taxon>
        <taxon>Paenibacillaceae</taxon>
        <taxon>Cohnella</taxon>
    </lineage>
</organism>
<proteinExistence type="predicted"/>
<name>A0A398CRF7_9BACL</name>
<sequence length="227" mass="27042">MISFLMSMLFYQRSDKAFTVEEINQFELMFSEAHQNGGLVNFNSVFPKYRFIDYIIQQKNAVAHGSNNMGIESFETRRQTLYNGKLVDAIFASKDGIWPIFYAVFDRGKLVSNFRNGCIKTRSKKRYYFFSLTKQTLDRNPWTTGMIYFMLSETFELTSTSKIYFDEWVSKQEVKPMLRLCVCKEDFEYINKISTHKQTESLLTTWFFYKLRTSLLRYLRKNVARSY</sequence>
<dbReference type="OrthoDB" id="3518779at2"/>
<reference evidence="1 2" key="1">
    <citation type="submission" date="2018-09" db="EMBL/GenBank/DDBJ databases">
        <title>Cohnella cavernae sp. nov., isolated from a karst cave.</title>
        <authorList>
            <person name="Zhu H."/>
        </authorList>
    </citation>
    <scope>NUCLEOTIDE SEQUENCE [LARGE SCALE GENOMIC DNA]</scope>
    <source>
        <strain evidence="1 2">K2E09-144</strain>
    </source>
</reference>
<dbReference type="EMBL" id="QXJM01000037">
    <property type="protein sequence ID" value="RIE03368.1"/>
    <property type="molecule type" value="Genomic_DNA"/>
</dbReference>
<evidence type="ECO:0000313" key="2">
    <source>
        <dbReference type="Proteomes" id="UP000266340"/>
    </source>
</evidence>
<accession>A0A398CRF7</accession>
<keyword evidence="2" id="KW-1185">Reference proteome</keyword>
<protein>
    <submittedName>
        <fullName evidence="1">Uncharacterized protein</fullName>
    </submittedName>
</protein>
<gene>
    <name evidence="1" type="ORF">D3H35_11860</name>
</gene>
<comment type="caution">
    <text evidence="1">The sequence shown here is derived from an EMBL/GenBank/DDBJ whole genome shotgun (WGS) entry which is preliminary data.</text>
</comment>
<dbReference type="AlphaFoldDB" id="A0A398CRF7"/>
<dbReference type="Proteomes" id="UP000266340">
    <property type="component" value="Unassembled WGS sequence"/>
</dbReference>
<evidence type="ECO:0000313" key="1">
    <source>
        <dbReference type="EMBL" id="RIE03368.1"/>
    </source>
</evidence>